<evidence type="ECO:0000256" key="7">
    <source>
        <dbReference type="PROSITE-ProRule" id="PRU01360"/>
    </source>
</evidence>
<dbReference type="InterPro" id="IPR011662">
    <property type="entry name" value="Secretin/TonB_short_N"/>
</dbReference>
<feature type="domain" description="Secretin/TonB short N-terminal" evidence="8">
    <location>
        <begin position="69"/>
        <end position="118"/>
    </location>
</feature>
<dbReference type="InterPro" id="IPR023997">
    <property type="entry name" value="TonB-dep_OMP_SusC/RagA_CS"/>
</dbReference>
<dbReference type="InterPro" id="IPR037066">
    <property type="entry name" value="Plug_dom_sf"/>
</dbReference>
<dbReference type="Pfam" id="PF07660">
    <property type="entry name" value="STN"/>
    <property type="match status" value="1"/>
</dbReference>
<evidence type="ECO:0000259" key="8">
    <source>
        <dbReference type="Pfam" id="PF07660"/>
    </source>
</evidence>
<organism evidence="10 11">
    <name type="scientific">Gillisia lutea</name>
    <dbReference type="NCBI Taxonomy" id="2909668"/>
    <lineage>
        <taxon>Bacteria</taxon>
        <taxon>Pseudomonadati</taxon>
        <taxon>Bacteroidota</taxon>
        <taxon>Flavobacteriia</taxon>
        <taxon>Flavobacteriales</taxon>
        <taxon>Flavobacteriaceae</taxon>
        <taxon>Gillisia</taxon>
    </lineage>
</organism>
<dbReference type="InterPro" id="IPR023996">
    <property type="entry name" value="TonB-dep_OMP_SusC/RagA"/>
</dbReference>
<gene>
    <name evidence="10" type="ORF">L1I30_11100</name>
</gene>
<comment type="caution">
    <text evidence="10">The sequence shown here is derived from an EMBL/GenBank/DDBJ whole genome shotgun (WGS) entry which is preliminary data.</text>
</comment>
<dbReference type="RefSeq" id="WP_236134365.1">
    <property type="nucleotide sequence ID" value="NZ_JAKGTH010000010.1"/>
</dbReference>
<protein>
    <submittedName>
        <fullName evidence="10">TonB-dependent receptor</fullName>
    </submittedName>
</protein>
<dbReference type="Proteomes" id="UP001179363">
    <property type="component" value="Unassembled WGS sequence"/>
</dbReference>
<keyword evidence="11" id="KW-1185">Reference proteome</keyword>
<keyword evidence="2 7" id="KW-0813">Transport</keyword>
<dbReference type="PROSITE" id="PS52016">
    <property type="entry name" value="TONB_DEPENDENT_REC_3"/>
    <property type="match status" value="1"/>
</dbReference>
<reference evidence="10" key="1">
    <citation type="submission" date="2022-01" db="EMBL/GenBank/DDBJ databases">
        <title>Gillisia lutea sp. nov., isolated from marine plastic residues from the Malvarosa beach (Valencia, Spain).</title>
        <authorList>
            <person name="Vidal-Verdu A."/>
            <person name="Molina-Menor E."/>
            <person name="Satari L."/>
            <person name="Pascual J."/>
            <person name="Pereto J."/>
            <person name="Porcar M."/>
        </authorList>
    </citation>
    <scope>NUCLEOTIDE SEQUENCE</scope>
    <source>
        <strain evidence="10">M10.2A</strain>
    </source>
</reference>
<sequence length="1153" mass="126949">MKNNFVMRQKKPHFKNHLLAMKLTTLLFLITLFSVNANSYSQKTKISLDVANQSIADILREIESKTDFKFIYNLNKVDDERTVSIHAVKQPVSQILDKIFKNTNTEYLLRNKLILLRPRENNILEKTSQGVNLQQTVSGTVRDNKGMPFPGVTIIIKGTKVGTTTNFDGNYRIAVDAQSVLEFSYVGFETIEVPVDGRSNIDVELKESLEGIDEVVVIGYGTTKKENITGSVGIVDMKSFQNQAPTISVDQGLQGLVAGVNVSSPNGQPGSASKIRIRGTTSLFGSNQPLYVIDGIPVVSESNIPIGGTEGQNLGLELDSQGLSTPIGNINPSDIKSITVLKDASAAAIYGSRAANGVIIITTKTGSKNDQTQFELTTSATVQNTPSLDVLNAQQFKDVWTTAVNNSSSTDAFSQSIRDGSYFGNADTNWEELLDPGNQISTNVNLSVRGGSNKTQYSTSLSTLDEQAAFEGSYRKRYTINLNLNTEATDNWNFGTRIQTTYANQSSTDSGLYDRLFIFRPDLPEFDEDGNYSFSSGSNYESPSALSQARNENNTFLFLGTFFTQLDLAKGLQAETRLSVNYNTGNQNSFYPEYTSRGGWSRLQGNGDGYAQDSRSQSSVVQWQSTLTYSKTFSEMHHLESVVGTTFEKVSSSYNKAFGEGFSNGVLNNVSNATSSNGGLSASQGSGLASYFGRVYYDYDQRYLLTLVGRVDGSSKFAVENKYAFFPAVAVAWRTSQENFLIDNKVINNLKFKASLGTTGQQDFGPYQWRTLYETYSYGGTSAVILTQLGNDKLRWETTRQLDFGTEFGLFNNRISGEIGFYQKDTRDAIFPVIPPGNTGISTVLANVGETRNTGVEMLLNLGVVQTPNFSWDIRINATKNNNKLTKIADDYKDDDGFVSGIPGNGGRLREGSPIGLIYGYEADGIFQNQETIDALNAGAADGVYQDDETALGDLRFKDISGPEGVPDGKITTFDQKVIGDSQPDLYGGFSSSFRFKQLTLSAQFSYSVGNDLLWFAQTRNINFQSSFFAENKITDVLNAWTPENPTNQPRMVYRDPNSNGRLSSYYVHDASYLRLNTLNLRYNFPKQILDKLSFVKSLAVYGIAQNVLTFTKYPGANPQGGTLFNNDISGSGRDTNRYPSQSAYTLGVNLRF</sequence>
<comment type="similarity">
    <text evidence="7">Belongs to the TonB-dependent receptor family.</text>
</comment>
<evidence type="ECO:0000313" key="10">
    <source>
        <dbReference type="EMBL" id="MCF4102215.1"/>
    </source>
</evidence>
<dbReference type="NCBIfam" id="TIGR04057">
    <property type="entry name" value="SusC_RagA_signa"/>
    <property type="match status" value="1"/>
</dbReference>
<dbReference type="Pfam" id="PF13715">
    <property type="entry name" value="CarbopepD_reg_2"/>
    <property type="match status" value="1"/>
</dbReference>
<name>A0ABS9EH60_9FLAO</name>
<dbReference type="SUPFAM" id="SSF56935">
    <property type="entry name" value="Porins"/>
    <property type="match status" value="1"/>
</dbReference>
<accession>A0ABS9EH60</accession>
<evidence type="ECO:0000256" key="4">
    <source>
        <dbReference type="ARBA" id="ARBA00022692"/>
    </source>
</evidence>
<dbReference type="InterPro" id="IPR008969">
    <property type="entry name" value="CarboxyPept-like_regulatory"/>
</dbReference>
<keyword evidence="4 7" id="KW-0812">Transmembrane</keyword>
<evidence type="ECO:0000313" key="11">
    <source>
        <dbReference type="Proteomes" id="UP001179363"/>
    </source>
</evidence>
<feature type="domain" description="TonB-dependent receptor plug" evidence="9">
    <location>
        <begin position="225"/>
        <end position="358"/>
    </location>
</feature>
<keyword evidence="5 7" id="KW-0472">Membrane</keyword>
<dbReference type="InterPro" id="IPR039426">
    <property type="entry name" value="TonB-dep_rcpt-like"/>
</dbReference>
<dbReference type="SUPFAM" id="SSF49464">
    <property type="entry name" value="Carboxypeptidase regulatory domain-like"/>
    <property type="match status" value="1"/>
</dbReference>
<dbReference type="Gene3D" id="2.60.40.1120">
    <property type="entry name" value="Carboxypeptidase-like, regulatory domain"/>
    <property type="match status" value="1"/>
</dbReference>
<proteinExistence type="inferred from homology"/>
<evidence type="ECO:0000256" key="5">
    <source>
        <dbReference type="ARBA" id="ARBA00023136"/>
    </source>
</evidence>
<dbReference type="InterPro" id="IPR036942">
    <property type="entry name" value="Beta-barrel_TonB_sf"/>
</dbReference>
<dbReference type="InterPro" id="IPR012910">
    <property type="entry name" value="Plug_dom"/>
</dbReference>
<comment type="subcellular location">
    <subcellularLocation>
        <location evidence="1 7">Cell outer membrane</location>
        <topology evidence="1 7">Multi-pass membrane protein</topology>
    </subcellularLocation>
</comment>
<dbReference type="NCBIfam" id="TIGR04056">
    <property type="entry name" value="OMP_RagA_SusC"/>
    <property type="match status" value="1"/>
</dbReference>
<keyword evidence="6 7" id="KW-0998">Cell outer membrane</keyword>
<keyword evidence="3 7" id="KW-1134">Transmembrane beta strand</keyword>
<keyword evidence="10" id="KW-0675">Receptor</keyword>
<dbReference type="EMBL" id="JAKGTH010000010">
    <property type="protein sequence ID" value="MCF4102215.1"/>
    <property type="molecule type" value="Genomic_DNA"/>
</dbReference>
<evidence type="ECO:0000256" key="3">
    <source>
        <dbReference type="ARBA" id="ARBA00022452"/>
    </source>
</evidence>
<dbReference type="Gene3D" id="2.40.170.20">
    <property type="entry name" value="TonB-dependent receptor, beta-barrel domain"/>
    <property type="match status" value="1"/>
</dbReference>
<dbReference type="Gene3D" id="2.170.130.10">
    <property type="entry name" value="TonB-dependent receptor, plug domain"/>
    <property type="match status" value="1"/>
</dbReference>
<evidence type="ECO:0000256" key="1">
    <source>
        <dbReference type="ARBA" id="ARBA00004571"/>
    </source>
</evidence>
<evidence type="ECO:0000259" key="9">
    <source>
        <dbReference type="Pfam" id="PF07715"/>
    </source>
</evidence>
<evidence type="ECO:0000256" key="2">
    <source>
        <dbReference type="ARBA" id="ARBA00022448"/>
    </source>
</evidence>
<dbReference type="Pfam" id="PF07715">
    <property type="entry name" value="Plug"/>
    <property type="match status" value="1"/>
</dbReference>
<evidence type="ECO:0000256" key="6">
    <source>
        <dbReference type="ARBA" id="ARBA00023237"/>
    </source>
</evidence>